<name>A0A067JMZ1_JATCU</name>
<dbReference type="InterPro" id="IPR001680">
    <property type="entry name" value="WD40_rpt"/>
</dbReference>
<keyword evidence="3" id="KW-0498">Mitosis</keyword>
<protein>
    <recommendedName>
        <fullName evidence="1">Anaphase-promoting complex subunit 4</fullName>
    </recommendedName>
</protein>
<sequence length="781" mass="87883">METDEEQPVLPFQLQFDKPVASQIKIAEWNPEKDLLAMVTEDSKVLLHRFNWQRLWTISPGKCITSLCWRPDGKAIAVGLEDGTISLHDVENGKLLRSLKSHTVAVVCLNWEEDGQLKRIDCCNFSTYEDRTPRFFPPAPRPPRMPGVVSGDAGFMDDNEDSYQELSNSSYQQFNILCSADRDGSICFSIFGIFPIGKINVHDFSVPAPFVDKQSVYQLMNASSCKVALSKDLRHMIVMCSGELNDNMVGSRENQMAGDVMHGSHGLVLDTSIFSKRKSELHQLAQQASNIEELTEVIRASLSVMSTQWSDAMRVFHEKFDSLSNLIVDHALDSSPQEEFLSLLGGARTSPAVHQFLVNTLGEVGVKRVSKVVCGAGKELQRIVLDHIQPAAEIIAFRMGELRGLSRWRARYQGIGLDEMLINNATEKSGMMLVQIERFMRVLSSVEQQFSNFFNWLLKCIKLLMQEPSDQLLPYNSELVVIFLKFLYDQDPVRQLLELSEVSHNIEVDLETMQRVKELVQFGGFSDSEYLRRTLAKEFQQMESSFKEAFHMPFNTISRKILCKDLLPLFPLPSSSASTSITIPMSISFYEEDSQSVSSNQTCQHDLIDYICFQVPNEPSSDISNCIGIMRGFTNDPSSLKESYTSLEAILLSIPAGYDCVDLSLYKDTQIVLLLNGTVTSSESSGDACMMILQANDLPFISISRSTSLKMWKSHQLRDAVVQLQMENEKVRYIPHSVIAPLAVSASRGVACIFAARKRALVYILEEDEDEVPETEWLPPS</sequence>
<evidence type="ECO:0000256" key="2">
    <source>
        <dbReference type="ARBA" id="ARBA00022618"/>
    </source>
</evidence>
<accession>A0A067JMZ1</accession>
<feature type="domain" description="Anaphase-promoting complex subunit 4 long" evidence="7">
    <location>
        <begin position="267"/>
        <end position="467"/>
    </location>
</feature>
<proteinExistence type="predicted"/>
<reference evidence="8 9" key="1">
    <citation type="journal article" date="2014" name="PLoS ONE">
        <title>Global Analysis of Gene Expression Profiles in Physic Nut (Jatropha curcas L.) Seedlings Exposed to Salt Stress.</title>
        <authorList>
            <person name="Zhang L."/>
            <person name="Zhang C."/>
            <person name="Wu P."/>
            <person name="Chen Y."/>
            <person name="Li M."/>
            <person name="Jiang H."/>
            <person name="Wu G."/>
        </authorList>
    </citation>
    <scope>NUCLEOTIDE SEQUENCE [LARGE SCALE GENOMIC DNA]</scope>
    <source>
        <strain evidence="9">cv. GZQX0401</strain>
        <tissue evidence="8">Young leaves</tissue>
    </source>
</reference>
<dbReference type="Pfam" id="PF12894">
    <property type="entry name" value="ANAPC4_WD40"/>
    <property type="match status" value="1"/>
</dbReference>
<dbReference type="GO" id="GO:0034399">
    <property type="term" value="C:nuclear periphery"/>
    <property type="evidence" value="ECO:0007669"/>
    <property type="project" value="TreeGrafter"/>
</dbReference>
<evidence type="ECO:0000256" key="5">
    <source>
        <dbReference type="ARBA" id="ARBA00023306"/>
    </source>
</evidence>
<evidence type="ECO:0000256" key="1">
    <source>
        <dbReference type="ARBA" id="ARBA00016067"/>
    </source>
</evidence>
<dbReference type="Pfam" id="PF12896">
    <property type="entry name" value="ANAPC4"/>
    <property type="match status" value="1"/>
</dbReference>
<dbReference type="InterPro" id="IPR024790">
    <property type="entry name" value="APC4_long_dom"/>
</dbReference>
<dbReference type="GO" id="GO:0031145">
    <property type="term" value="P:anaphase-promoting complex-dependent catabolic process"/>
    <property type="evidence" value="ECO:0007669"/>
    <property type="project" value="InterPro"/>
</dbReference>
<dbReference type="InterPro" id="IPR015943">
    <property type="entry name" value="WD40/YVTN_repeat-like_dom_sf"/>
</dbReference>
<dbReference type="KEGG" id="jcu:105649464"/>
<dbReference type="Gene3D" id="2.130.10.10">
    <property type="entry name" value="YVTN repeat-like/Quinoprotein amine dehydrogenase"/>
    <property type="match status" value="1"/>
</dbReference>
<dbReference type="PANTHER" id="PTHR13260">
    <property type="entry name" value="ANAPHASE PROMOTING COMPLEX SUBUNIT 4 APC4"/>
    <property type="match status" value="1"/>
</dbReference>
<keyword evidence="5" id="KW-0131">Cell cycle</keyword>
<evidence type="ECO:0000256" key="3">
    <source>
        <dbReference type="ARBA" id="ARBA00022776"/>
    </source>
</evidence>
<evidence type="ECO:0000259" key="7">
    <source>
        <dbReference type="Pfam" id="PF12896"/>
    </source>
</evidence>
<dbReference type="STRING" id="180498.A0A067JMZ1"/>
<keyword evidence="9" id="KW-1185">Reference proteome</keyword>
<evidence type="ECO:0000256" key="4">
    <source>
        <dbReference type="ARBA" id="ARBA00022786"/>
    </source>
</evidence>
<keyword evidence="2" id="KW-0132">Cell division</keyword>
<dbReference type="GO" id="GO:0051301">
    <property type="term" value="P:cell division"/>
    <property type="evidence" value="ECO:0007669"/>
    <property type="project" value="UniProtKB-KW"/>
</dbReference>
<organism evidence="8 9">
    <name type="scientific">Jatropha curcas</name>
    <name type="common">Barbados nut</name>
    <dbReference type="NCBI Taxonomy" id="180498"/>
    <lineage>
        <taxon>Eukaryota</taxon>
        <taxon>Viridiplantae</taxon>
        <taxon>Streptophyta</taxon>
        <taxon>Embryophyta</taxon>
        <taxon>Tracheophyta</taxon>
        <taxon>Spermatophyta</taxon>
        <taxon>Magnoliopsida</taxon>
        <taxon>eudicotyledons</taxon>
        <taxon>Gunneridae</taxon>
        <taxon>Pentapetalae</taxon>
        <taxon>rosids</taxon>
        <taxon>fabids</taxon>
        <taxon>Malpighiales</taxon>
        <taxon>Euphorbiaceae</taxon>
        <taxon>Crotonoideae</taxon>
        <taxon>Jatropheae</taxon>
        <taxon>Jatropha</taxon>
    </lineage>
</organism>
<dbReference type="PANTHER" id="PTHR13260:SF0">
    <property type="entry name" value="ANAPHASE-PROMOTING COMPLEX SUBUNIT 4"/>
    <property type="match status" value="1"/>
</dbReference>
<dbReference type="InterPro" id="IPR024977">
    <property type="entry name" value="Apc4-like_WD40_dom"/>
</dbReference>
<dbReference type="AlphaFoldDB" id="A0A067JMZ1"/>
<dbReference type="Proteomes" id="UP000027138">
    <property type="component" value="Unassembled WGS sequence"/>
</dbReference>
<dbReference type="InterPro" id="IPR036322">
    <property type="entry name" value="WD40_repeat_dom_sf"/>
</dbReference>
<dbReference type="SUPFAM" id="SSF50978">
    <property type="entry name" value="WD40 repeat-like"/>
    <property type="match status" value="1"/>
</dbReference>
<dbReference type="SMART" id="SM00320">
    <property type="entry name" value="WD40"/>
    <property type="match status" value="2"/>
</dbReference>
<keyword evidence="4" id="KW-0833">Ubl conjugation pathway</keyword>
<dbReference type="GO" id="GO:0070979">
    <property type="term" value="P:protein K11-linked ubiquitination"/>
    <property type="evidence" value="ECO:0007669"/>
    <property type="project" value="TreeGrafter"/>
</dbReference>
<dbReference type="GO" id="GO:0005680">
    <property type="term" value="C:anaphase-promoting complex"/>
    <property type="evidence" value="ECO:0007669"/>
    <property type="project" value="InterPro"/>
</dbReference>
<dbReference type="OrthoDB" id="2110451at2759"/>
<evidence type="ECO:0000259" key="6">
    <source>
        <dbReference type="Pfam" id="PF12894"/>
    </source>
</evidence>
<evidence type="ECO:0000313" key="8">
    <source>
        <dbReference type="EMBL" id="KDP20889.1"/>
    </source>
</evidence>
<dbReference type="EMBL" id="KK915662">
    <property type="protein sequence ID" value="KDP20889.1"/>
    <property type="molecule type" value="Genomic_DNA"/>
</dbReference>
<dbReference type="InterPro" id="IPR024789">
    <property type="entry name" value="APC4"/>
</dbReference>
<evidence type="ECO:0000313" key="9">
    <source>
        <dbReference type="Proteomes" id="UP000027138"/>
    </source>
</evidence>
<feature type="domain" description="Anaphase-promoting complex subunit 4-like WD40" evidence="6">
    <location>
        <begin position="28"/>
        <end position="113"/>
    </location>
</feature>
<gene>
    <name evidence="8" type="ORF">JCGZ_21360</name>
</gene>